<keyword evidence="1" id="KW-0472">Membrane</keyword>
<dbReference type="Proteomes" id="UP000800981">
    <property type="component" value="Unassembled WGS sequence"/>
</dbReference>
<name>A0ABX0GRA7_9ACTN</name>
<gene>
    <name evidence="2" type="ORF">G9H71_06305</name>
</gene>
<keyword evidence="1" id="KW-0812">Transmembrane</keyword>
<dbReference type="RefSeq" id="WP_166279717.1">
    <property type="nucleotide sequence ID" value="NZ_JAANNP010000002.1"/>
</dbReference>
<keyword evidence="3" id="KW-1185">Reference proteome</keyword>
<sequence length="70" mass="7417">MAEEPPRARADDGWGVLSTLLTGVFMWGGLGWLADWLLGTTVFLPVGLVGGAGLAIFTIYARYSRPPGPP</sequence>
<feature type="transmembrane region" description="Helical" evidence="1">
    <location>
        <begin position="12"/>
        <end position="30"/>
    </location>
</feature>
<dbReference type="EMBL" id="JAANNP010000002">
    <property type="protein sequence ID" value="NHC13391.1"/>
    <property type="molecule type" value="Genomic_DNA"/>
</dbReference>
<evidence type="ECO:0000256" key="1">
    <source>
        <dbReference type="SAM" id="Phobius"/>
    </source>
</evidence>
<reference evidence="2 3" key="1">
    <citation type="submission" date="2020-03" db="EMBL/GenBank/DDBJ databases">
        <title>Two novel Motilibacter sp.</title>
        <authorList>
            <person name="Liu S."/>
        </authorList>
    </citation>
    <scope>NUCLEOTIDE SEQUENCE [LARGE SCALE GENOMIC DNA]</scope>
    <source>
        <strain evidence="2 3">E257</strain>
    </source>
</reference>
<keyword evidence="1" id="KW-1133">Transmembrane helix</keyword>
<accession>A0ABX0GRA7</accession>
<organism evidence="2 3">
    <name type="scientific">Motilibacter deserti</name>
    <dbReference type="NCBI Taxonomy" id="2714956"/>
    <lineage>
        <taxon>Bacteria</taxon>
        <taxon>Bacillati</taxon>
        <taxon>Actinomycetota</taxon>
        <taxon>Actinomycetes</taxon>
        <taxon>Motilibacterales</taxon>
        <taxon>Motilibacteraceae</taxon>
        <taxon>Motilibacter</taxon>
    </lineage>
</organism>
<proteinExistence type="predicted"/>
<evidence type="ECO:0008006" key="4">
    <source>
        <dbReference type="Google" id="ProtNLM"/>
    </source>
</evidence>
<evidence type="ECO:0000313" key="2">
    <source>
        <dbReference type="EMBL" id="NHC13391.1"/>
    </source>
</evidence>
<protein>
    <recommendedName>
        <fullName evidence="4">F0F1-ATPase subunit (Ca2+/Mg2+ transporter)</fullName>
    </recommendedName>
</protein>
<comment type="caution">
    <text evidence="2">The sequence shown here is derived from an EMBL/GenBank/DDBJ whole genome shotgun (WGS) entry which is preliminary data.</text>
</comment>
<feature type="transmembrane region" description="Helical" evidence="1">
    <location>
        <begin position="36"/>
        <end position="61"/>
    </location>
</feature>
<evidence type="ECO:0000313" key="3">
    <source>
        <dbReference type="Proteomes" id="UP000800981"/>
    </source>
</evidence>